<dbReference type="UniPathway" id="UPA00344"/>
<gene>
    <name evidence="6" type="ordered locus">Thicy_0787</name>
</gene>
<dbReference type="SUPFAM" id="SSF63882">
    <property type="entry name" value="MoeA N-terminal region -like"/>
    <property type="match status" value="1"/>
</dbReference>
<dbReference type="GO" id="GO:0046872">
    <property type="term" value="F:metal ion binding"/>
    <property type="evidence" value="ECO:0007669"/>
    <property type="project" value="UniProtKB-UniRule"/>
</dbReference>
<evidence type="ECO:0000259" key="5">
    <source>
        <dbReference type="SMART" id="SM00852"/>
    </source>
</evidence>
<dbReference type="RefSeq" id="WP_013835338.1">
    <property type="nucleotide sequence ID" value="NC_015581.1"/>
</dbReference>
<dbReference type="PANTHER" id="PTHR10192">
    <property type="entry name" value="MOLYBDOPTERIN BIOSYNTHESIS PROTEIN"/>
    <property type="match status" value="1"/>
</dbReference>
<dbReference type="GO" id="GO:0061599">
    <property type="term" value="F:molybdopterin molybdotransferase activity"/>
    <property type="evidence" value="ECO:0007669"/>
    <property type="project" value="UniProtKB-UniRule"/>
</dbReference>
<comment type="similarity">
    <text evidence="2 4">Belongs to the MoeA family.</text>
</comment>
<dbReference type="Gene3D" id="2.170.190.11">
    <property type="entry name" value="Molybdopterin biosynthesis moea protein, domain 3"/>
    <property type="match status" value="1"/>
</dbReference>
<dbReference type="KEGG" id="tcy:Thicy_0787"/>
<dbReference type="PANTHER" id="PTHR10192:SF5">
    <property type="entry name" value="GEPHYRIN"/>
    <property type="match status" value="1"/>
</dbReference>
<dbReference type="InterPro" id="IPR005110">
    <property type="entry name" value="MoeA_linker/N"/>
</dbReference>
<evidence type="ECO:0000256" key="1">
    <source>
        <dbReference type="ARBA" id="ARBA00002901"/>
    </source>
</evidence>
<reference evidence="6 7" key="1">
    <citation type="submission" date="2011-05" db="EMBL/GenBank/DDBJ databases">
        <title>Complete sequence of Thioalkalimicrobium cyclicum ALM1.</title>
        <authorList>
            <consortium name="US DOE Joint Genome Institute"/>
            <person name="Lucas S."/>
            <person name="Han J."/>
            <person name="Lapidus A."/>
            <person name="Cheng J.-F."/>
            <person name="Goodwin L."/>
            <person name="Pitluck S."/>
            <person name="Peters L."/>
            <person name="Mikhailova N."/>
            <person name="Davenport K."/>
            <person name="Han C."/>
            <person name="Tapia R."/>
            <person name="Land M."/>
            <person name="Hauser L."/>
            <person name="Kyrpides N."/>
            <person name="Ivanova N."/>
            <person name="Pagani I."/>
            <person name="Kappler U."/>
            <person name="Woyke T."/>
        </authorList>
    </citation>
    <scope>NUCLEOTIDE SEQUENCE [LARGE SCALE GENOMIC DNA]</scope>
    <source>
        <strain evidence="7">DSM 14477 / JCM 11371 / ALM1</strain>
    </source>
</reference>
<organism evidence="6 7">
    <name type="scientific">Thiomicrospira cyclica (strain DSM 14477 / JCM 11371 / ALM1)</name>
    <name type="common">Thioalkalimicrobium cyclicum</name>
    <dbReference type="NCBI Taxonomy" id="717773"/>
    <lineage>
        <taxon>Bacteria</taxon>
        <taxon>Pseudomonadati</taxon>
        <taxon>Pseudomonadota</taxon>
        <taxon>Gammaproteobacteria</taxon>
        <taxon>Thiotrichales</taxon>
        <taxon>Piscirickettsiaceae</taxon>
        <taxon>Thiomicrospira</taxon>
    </lineage>
</organism>
<dbReference type="EMBL" id="CP002776">
    <property type="protein sequence ID" value="AEG31559.1"/>
    <property type="molecule type" value="Genomic_DNA"/>
</dbReference>
<evidence type="ECO:0000313" key="6">
    <source>
        <dbReference type="EMBL" id="AEG31559.1"/>
    </source>
</evidence>
<dbReference type="Gene3D" id="2.40.340.10">
    <property type="entry name" value="MoeA, C-terminal, domain IV"/>
    <property type="match status" value="1"/>
</dbReference>
<dbReference type="SMART" id="SM00852">
    <property type="entry name" value="MoCF_biosynth"/>
    <property type="match status" value="1"/>
</dbReference>
<dbReference type="InterPro" id="IPR036425">
    <property type="entry name" value="MoaB/Mog-like_dom_sf"/>
</dbReference>
<dbReference type="InterPro" id="IPR001453">
    <property type="entry name" value="MoaB/Mog_dom"/>
</dbReference>
<evidence type="ECO:0000313" key="7">
    <source>
        <dbReference type="Proteomes" id="UP000009232"/>
    </source>
</evidence>
<comment type="function">
    <text evidence="1 4">Catalyzes the insertion of molybdate into adenylated molybdopterin with the concomitant release of AMP.</text>
</comment>
<dbReference type="Pfam" id="PF00994">
    <property type="entry name" value="MoCF_biosynth"/>
    <property type="match status" value="1"/>
</dbReference>
<dbReference type="GO" id="GO:0005829">
    <property type="term" value="C:cytosol"/>
    <property type="evidence" value="ECO:0007669"/>
    <property type="project" value="TreeGrafter"/>
</dbReference>
<accession>F6DCH3</accession>
<proteinExistence type="inferred from homology"/>
<dbReference type="CDD" id="cd00887">
    <property type="entry name" value="MoeA"/>
    <property type="match status" value="1"/>
</dbReference>
<keyword evidence="4" id="KW-0479">Metal-binding</keyword>
<dbReference type="eggNOG" id="COG0303">
    <property type="taxonomic scope" value="Bacteria"/>
</dbReference>
<comment type="cofactor">
    <cofactor evidence="4">
        <name>Mg(2+)</name>
        <dbReference type="ChEBI" id="CHEBI:18420"/>
    </cofactor>
</comment>
<keyword evidence="4" id="KW-0501">Molybdenum cofactor biosynthesis</keyword>
<evidence type="ECO:0000256" key="4">
    <source>
        <dbReference type="RuleBase" id="RU365090"/>
    </source>
</evidence>
<dbReference type="SUPFAM" id="SSF53218">
    <property type="entry name" value="Molybdenum cofactor biosynthesis proteins"/>
    <property type="match status" value="1"/>
</dbReference>
<dbReference type="InterPro" id="IPR038987">
    <property type="entry name" value="MoeA-like"/>
</dbReference>
<feature type="domain" description="MoaB/Mog" evidence="5">
    <location>
        <begin position="204"/>
        <end position="346"/>
    </location>
</feature>
<comment type="catalytic activity">
    <reaction evidence="3">
        <text>adenylyl-molybdopterin + molybdate = Mo-molybdopterin + AMP + H(+)</text>
        <dbReference type="Rhea" id="RHEA:35047"/>
        <dbReference type="ChEBI" id="CHEBI:15378"/>
        <dbReference type="ChEBI" id="CHEBI:36264"/>
        <dbReference type="ChEBI" id="CHEBI:62727"/>
        <dbReference type="ChEBI" id="CHEBI:71302"/>
        <dbReference type="ChEBI" id="CHEBI:456215"/>
        <dbReference type="EC" id="2.10.1.1"/>
    </reaction>
</comment>
<dbReference type="Pfam" id="PF03453">
    <property type="entry name" value="MoeA_N"/>
    <property type="match status" value="1"/>
</dbReference>
<dbReference type="Gene3D" id="3.40.980.10">
    <property type="entry name" value="MoaB/Mog-like domain"/>
    <property type="match status" value="1"/>
</dbReference>
<keyword evidence="4" id="KW-0460">Magnesium</keyword>
<sequence>MSNSVQTKICESTQLNLAANKPSCKSSGFESIDYDALIEQIDRLVLPRIKTETIPLYAANKRVLAQDYIANHALPVHASSAMDGFALNSLSANKFASLKVVGACWAGDPLQTLAEGCAMPIATGALMPLGANAVVPIEQARFNTNKQLVIEDWPAGWNVKSVGSDLKPGQLLVKKGQMLHARALGLLASAGINAVTVIKPLKVLILSNGNELVPLGESCQQGQHYDVNAVTLSAWLQTEWGLDSDQACLPDKFIQLADFLKAQAQVYDVIITSGGASVGKRDWIRPALSDWTESYAWQINMKPAKPFSLARNQISAEHQAWLIALPGNPVAAMVSMALIGHRVIHNLMATNEPARRLEFQNQPAAFEWPVPQQKMQWLLVQETSDGIIPLVEQGASHLFSLCQADGWVQIPPHQTFQSGRRLRYLPFRALGLV</sequence>
<protein>
    <recommendedName>
        <fullName evidence="4">Molybdopterin molybdenumtransferase</fullName>
        <ecNumber evidence="4">2.10.1.1</ecNumber>
    </recommendedName>
</protein>
<dbReference type="STRING" id="717773.Thicy_0787"/>
<keyword evidence="4" id="KW-0500">Molybdenum</keyword>
<dbReference type="InterPro" id="IPR036688">
    <property type="entry name" value="MoeA_C_domain_IV_sf"/>
</dbReference>
<evidence type="ECO:0000256" key="3">
    <source>
        <dbReference type="ARBA" id="ARBA00047317"/>
    </source>
</evidence>
<dbReference type="SUPFAM" id="SSF63867">
    <property type="entry name" value="MoeA C-terminal domain-like"/>
    <property type="match status" value="1"/>
</dbReference>
<comment type="pathway">
    <text evidence="4">Cofactor biosynthesis; molybdopterin biosynthesis.</text>
</comment>
<dbReference type="InterPro" id="IPR036135">
    <property type="entry name" value="MoeA_linker/N_sf"/>
</dbReference>
<dbReference type="OrthoDB" id="9804758at2"/>
<name>F6DCH3_THICA</name>
<keyword evidence="7" id="KW-1185">Reference proteome</keyword>
<keyword evidence="4" id="KW-0808">Transferase</keyword>
<dbReference type="HOGENOM" id="CLU_010186_7_0_6"/>
<dbReference type="Gene3D" id="3.90.105.10">
    <property type="entry name" value="Molybdopterin biosynthesis moea protein, domain 2"/>
    <property type="match status" value="1"/>
</dbReference>
<dbReference type="GO" id="GO:0006777">
    <property type="term" value="P:Mo-molybdopterin cofactor biosynthetic process"/>
    <property type="evidence" value="ECO:0007669"/>
    <property type="project" value="UniProtKB-UniRule"/>
</dbReference>
<dbReference type="EC" id="2.10.1.1" evidence="4"/>
<dbReference type="AlphaFoldDB" id="F6DCH3"/>
<dbReference type="Proteomes" id="UP000009232">
    <property type="component" value="Chromosome"/>
</dbReference>
<evidence type="ECO:0000256" key="2">
    <source>
        <dbReference type="ARBA" id="ARBA00010763"/>
    </source>
</evidence>